<feature type="region of interest" description="Disordered" evidence="1">
    <location>
        <begin position="22"/>
        <end position="113"/>
    </location>
</feature>
<feature type="compositionally biased region" description="Polar residues" evidence="1">
    <location>
        <begin position="43"/>
        <end position="55"/>
    </location>
</feature>
<evidence type="ECO:0000313" key="3">
    <source>
        <dbReference type="EMBL" id="KAG7294773.1"/>
    </source>
</evidence>
<comment type="caution">
    <text evidence="3">The sequence shown here is derived from an EMBL/GenBank/DDBJ whole genome shotgun (WGS) entry which is preliminary data.</text>
</comment>
<keyword evidence="2" id="KW-0732">Signal</keyword>
<name>A0ABQ7PSZ1_PLUXY</name>
<feature type="signal peptide" evidence="2">
    <location>
        <begin position="1"/>
        <end position="18"/>
    </location>
</feature>
<organism evidence="3 4">
    <name type="scientific">Plutella xylostella</name>
    <name type="common">Diamondback moth</name>
    <name type="synonym">Plutella maculipennis</name>
    <dbReference type="NCBI Taxonomy" id="51655"/>
    <lineage>
        <taxon>Eukaryota</taxon>
        <taxon>Metazoa</taxon>
        <taxon>Ecdysozoa</taxon>
        <taxon>Arthropoda</taxon>
        <taxon>Hexapoda</taxon>
        <taxon>Insecta</taxon>
        <taxon>Pterygota</taxon>
        <taxon>Neoptera</taxon>
        <taxon>Endopterygota</taxon>
        <taxon>Lepidoptera</taxon>
        <taxon>Glossata</taxon>
        <taxon>Ditrysia</taxon>
        <taxon>Yponomeutoidea</taxon>
        <taxon>Plutellidae</taxon>
        <taxon>Plutella</taxon>
    </lineage>
</organism>
<evidence type="ECO:0000313" key="4">
    <source>
        <dbReference type="Proteomes" id="UP000823941"/>
    </source>
</evidence>
<accession>A0ABQ7PSZ1</accession>
<protein>
    <submittedName>
        <fullName evidence="3">Uncharacterized protein</fullName>
    </submittedName>
</protein>
<feature type="compositionally biased region" description="Polar residues" evidence="1">
    <location>
        <begin position="62"/>
        <end position="104"/>
    </location>
</feature>
<feature type="chain" id="PRO_5045594238" evidence="2">
    <location>
        <begin position="19"/>
        <end position="113"/>
    </location>
</feature>
<sequence>MKSTICLLVLVAFAAVQAYPKPRTITKSMSTHSNKDVSRDETVASNSDGTTSSSVAEVDNEAVSNANTFAYADNNGNSITSSSVNDAQTYTDSTSNSQFFSQPEQYHERESQR</sequence>
<feature type="compositionally biased region" description="Basic and acidic residues" evidence="1">
    <location>
        <begin position="33"/>
        <end position="42"/>
    </location>
</feature>
<evidence type="ECO:0000256" key="2">
    <source>
        <dbReference type="SAM" id="SignalP"/>
    </source>
</evidence>
<reference evidence="3 4" key="1">
    <citation type="submission" date="2021-06" db="EMBL/GenBank/DDBJ databases">
        <title>A haploid diamondback moth (Plutella xylostella L.) genome assembly resolves 31 chromosomes and identifies a diamide resistance mutation.</title>
        <authorList>
            <person name="Ward C.M."/>
            <person name="Perry K.D."/>
            <person name="Baker G."/>
            <person name="Powis K."/>
            <person name="Heckel D.G."/>
            <person name="Baxter S.W."/>
        </authorList>
    </citation>
    <scope>NUCLEOTIDE SEQUENCE [LARGE SCALE GENOMIC DNA]</scope>
    <source>
        <strain evidence="3 4">LV</strain>
        <tissue evidence="3">Single pupa</tissue>
    </source>
</reference>
<evidence type="ECO:0000256" key="1">
    <source>
        <dbReference type="SAM" id="MobiDB-lite"/>
    </source>
</evidence>
<dbReference type="EMBL" id="JAHIBW010000178">
    <property type="protein sequence ID" value="KAG7294773.1"/>
    <property type="molecule type" value="Genomic_DNA"/>
</dbReference>
<dbReference type="Proteomes" id="UP000823941">
    <property type="component" value="Unassembled WGS sequence"/>
</dbReference>
<gene>
    <name evidence="3" type="ORF">JYU34_022859</name>
</gene>
<keyword evidence="4" id="KW-1185">Reference proteome</keyword>
<proteinExistence type="predicted"/>